<protein>
    <submittedName>
        <fullName evidence="7">Phosphoglycerate dehydrogenase-like enzyme</fullName>
    </submittedName>
</protein>
<gene>
    <name evidence="7" type="ORF">JOD45_003242</name>
</gene>
<keyword evidence="2 4" id="KW-0560">Oxidoreductase</keyword>
<dbReference type="Pfam" id="PF02826">
    <property type="entry name" value="2-Hacid_dh_C"/>
    <property type="match status" value="1"/>
</dbReference>
<sequence>MNVVTSAKIRRDLREELKNSFPNVNFLFFKNMQEAQEKLSHADILVTYGDDVDEKVLSEAARLKWIMVMAAGIEHLPFQAIKEKSIIVTNARGIHKIPMAEFTIGMMLSYAKNIRQLSKNQERHVWEQKLTFEELAGKKATIIGPGAIGSEIARLLKAFRMETTGVNTSGRPVEYIDHIYKITQVNEALQFADYVISVLPATSETYHLINKDHFKVMKKEAVFINVGRGTTVNQHDLYDALKNKELAHAILDVFEEEPLPKNHPFWEMDEVTITPHISALTNQYQPRAIDIFKENLYKYINKENDFINQIDLDRGY</sequence>
<comment type="similarity">
    <text evidence="1 4">Belongs to the D-isomer specific 2-hydroxyacid dehydrogenase family.</text>
</comment>
<feature type="domain" description="D-isomer specific 2-hydroxyacid dehydrogenase catalytic" evidence="5">
    <location>
        <begin position="8"/>
        <end position="303"/>
    </location>
</feature>
<dbReference type="EMBL" id="JAFBER010000038">
    <property type="protein sequence ID" value="MBM7647007.1"/>
    <property type="molecule type" value="Genomic_DNA"/>
</dbReference>
<evidence type="ECO:0000313" key="7">
    <source>
        <dbReference type="EMBL" id="MBM7647007.1"/>
    </source>
</evidence>
<comment type="caution">
    <text evidence="7">The sequence shown here is derived from an EMBL/GenBank/DDBJ whole genome shotgun (WGS) entry which is preliminary data.</text>
</comment>
<dbReference type="Pfam" id="PF00389">
    <property type="entry name" value="2-Hacid_dh"/>
    <property type="match status" value="1"/>
</dbReference>
<keyword evidence="8" id="KW-1185">Reference proteome</keyword>
<evidence type="ECO:0000256" key="4">
    <source>
        <dbReference type="RuleBase" id="RU003719"/>
    </source>
</evidence>
<proteinExistence type="inferred from homology"/>
<evidence type="ECO:0000313" key="8">
    <source>
        <dbReference type="Proteomes" id="UP000808914"/>
    </source>
</evidence>
<dbReference type="Gene3D" id="3.40.50.720">
    <property type="entry name" value="NAD(P)-binding Rossmann-like Domain"/>
    <property type="match status" value="2"/>
</dbReference>
<keyword evidence="3" id="KW-0520">NAD</keyword>
<dbReference type="CDD" id="cd05300">
    <property type="entry name" value="2-Hacid_dh_1"/>
    <property type="match status" value="1"/>
</dbReference>
<organism evidence="7 8">
    <name type="scientific">Scopulibacillus daqui</name>
    <dbReference type="NCBI Taxonomy" id="1469162"/>
    <lineage>
        <taxon>Bacteria</taxon>
        <taxon>Bacillati</taxon>
        <taxon>Bacillota</taxon>
        <taxon>Bacilli</taxon>
        <taxon>Bacillales</taxon>
        <taxon>Sporolactobacillaceae</taxon>
        <taxon>Scopulibacillus</taxon>
    </lineage>
</organism>
<dbReference type="Proteomes" id="UP000808914">
    <property type="component" value="Unassembled WGS sequence"/>
</dbReference>
<evidence type="ECO:0000259" key="6">
    <source>
        <dbReference type="Pfam" id="PF02826"/>
    </source>
</evidence>
<dbReference type="InterPro" id="IPR036291">
    <property type="entry name" value="NAD(P)-bd_dom_sf"/>
</dbReference>
<evidence type="ECO:0000256" key="2">
    <source>
        <dbReference type="ARBA" id="ARBA00023002"/>
    </source>
</evidence>
<dbReference type="PANTHER" id="PTHR43333:SF1">
    <property type="entry name" value="D-ISOMER SPECIFIC 2-HYDROXYACID DEHYDROGENASE NAD-BINDING DOMAIN-CONTAINING PROTEIN"/>
    <property type="match status" value="1"/>
</dbReference>
<dbReference type="InterPro" id="IPR006140">
    <property type="entry name" value="D-isomer_DH_NAD-bd"/>
</dbReference>
<name>A0ABS2Q3Y3_9BACL</name>
<dbReference type="PANTHER" id="PTHR43333">
    <property type="entry name" value="2-HACID_DH_C DOMAIN-CONTAINING PROTEIN"/>
    <property type="match status" value="1"/>
</dbReference>
<dbReference type="SUPFAM" id="SSF52283">
    <property type="entry name" value="Formate/glycerate dehydrogenase catalytic domain-like"/>
    <property type="match status" value="1"/>
</dbReference>
<dbReference type="InterPro" id="IPR006139">
    <property type="entry name" value="D-isomer_2_OHA_DH_cat_dom"/>
</dbReference>
<feature type="domain" description="D-isomer specific 2-hydroxyacid dehydrogenase NAD-binding" evidence="6">
    <location>
        <begin position="104"/>
        <end position="278"/>
    </location>
</feature>
<dbReference type="RefSeq" id="WP_205004874.1">
    <property type="nucleotide sequence ID" value="NZ_JAFBER010000038.1"/>
</dbReference>
<dbReference type="SUPFAM" id="SSF51735">
    <property type="entry name" value="NAD(P)-binding Rossmann-fold domains"/>
    <property type="match status" value="1"/>
</dbReference>
<accession>A0ABS2Q3Y3</accession>
<evidence type="ECO:0000256" key="1">
    <source>
        <dbReference type="ARBA" id="ARBA00005854"/>
    </source>
</evidence>
<evidence type="ECO:0000256" key="3">
    <source>
        <dbReference type="ARBA" id="ARBA00023027"/>
    </source>
</evidence>
<evidence type="ECO:0000259" key="5">
    <source>
        <dbReference type="Pfam" id="PF00389"/>
    </source>
</evidence>
<reference evidence="7 8" key="1">
    <citation type="submission" date="2021-01" db="EMBL/GenBank/DDBJ databases">
        <title>Genomic Encyclopedia of Type Strains, Phase IV (KMG-IV): sequencing the most valuable type-strain genomes for metagenomic binning, comparative biology and taxonomic classification.</title>
        <authorList>
            <person name="Goeker M."/>
        </authorList>
    </citation>
    <scope>NUCLEOTIDE SEQUENCE [LARGE SCALE GENOMIC DNA]</scope>
    <source>
        <strain evidence="7 8">DSM 28236</strain>
    </source>
</reference>